<feature type="domain" description="Integrase core" evidence="2">
    <location>
        <begin position="153"/>
        <end position="342"/>
    </location>
</feature>
<evidence type="ECO:0000313" key="4">
    <source>
        <dbReference type="Proteomes" id="UP001219525"/>
    </source>
</evidence>
<organism evidence="3 4">
    <name type="scientific">Mycena pura</name>
    <dbReference type="NCBI Taxonomy" id="153505"/>
    <lineage>
        <taxon>Eukaryota</taxon>
        <taxon>Fungi</taxon>
        <taxon>Dikarya</taxon>
        <taxon>Basidiomycota</taxon>
        <taxon>Agaricomycotina</taxon>
        <taxon>Agaricomycetes</taxon>
        <taxon>Agaricomycetidae</taxon>
        <taxon>Agaricales</taxon>
        <taxon>Marasmiineae</taxon>
        <taxon>Mycenaceae</taxon>
        <taxon>Mycena</taxon>
    </lineage>
</organism>
<evidence type="ECO:0000259" key="2">
    <source>
        <dbReference type="Pfam" id="PF24764"/>
    </source>
</evidence>
<dbReference type="PANTHER" id="PTHR46177">
    <property type="entry name" value="INTEGRASE CATALYTIC DOMAIN-CONTAINING PROTEIN"/>
    <property type="match status" value="1"/>
</dbReference>
<dbReference type="PANTHER" id="PTHR46177:SF1">
    <property type="entry name" value="INTEGRASE CATALYTIC DOMAIN-CONTAINING PROTEIN"/>
    <property type="match status" value="1"/>
</dbReference>
<proteinExistence type="predicted"/>
<dbReference type="Pfam" id="PF24764">
    <property type="entry name" value="rva_4"/>
    <property type="match status" value="1"/>
</dbReference>
<dbReference type="Proteomes" id="UP001219525">
    <property type="component" value="Unassembled WGS sequence"/>
</dbReference>
<feature type="region of interest" description="Disordered" evidence="1">
    <location>
        <begin position="130"/>
        <end position="157"/>
    </location>
</feature>
<evidence type="ECO:0000256" key="1">
    <source>
        <dbReference type="SAM" id="MobiDB-lite"/>
    </source>
</evidence>
<evidence type="ECO:0000313" key="3">
    <source>
        <dbReference type="EMBL" id="KAJ7199467.1"/>
    </source>
</evidence>
<name>A0AAD6V7S4_9AGAR</name>
<feature type="compositionally biased region" description="Basic and acidic residues" evidence="1">
    <location>
        <begin position="135"/>
        <end position="144"/>
    </location>
</feature>
<dbReference type="EMBL" id="JARJCW010000068">
    <property type="protein sequence ID" value="KAJ7199467.1"/>
    <property type="molecule type" value="Genomic_DNA"/>
</dbReference>
<keyword evidence="4" id="KW-1185">Reference proteome</keyword>
<protein>
    <recommendedName>
        <fullName evidence="2">Integrase core domain-containing protein</fullName>
    </recommendedName>
</protein>
<comment type="caution">
    <text evidence="3">The sequence shown here is derived from an EMBL/GenBank/DDBJ whole genome shotgun (WGS) entry which is preliminary data.</text>
</comment>
<reference evidence="3" key="1">
    <citation type="submission" date="2023-03" db="EMBL/GenBank/DDBJ databases">
        <title>Massive genome expansion in bonnet fungi (Mycena s.s.) driven by repeated elements and novel gene families across ecological guilds.</title>
        <authorList>
            <consortium name="Lawrence Berkeley National Laboratory"/>
            <person name="Harder C.B."/>
            <person name="Miyauchi S."/>
            <person name="Viragh M."/>
            <person name="Kuo A."/>
            <person name="Thoen E."/>
            <person name="Andreopoulos B."/>
            <person name="Lu D."/>
            <person name="Skrede I."/>
            <person name="Drula E."/>
            <person name="Henrissat B."/>
            <person name="Morin E."/>
            <person name="Kohler A."/>
            <person name="Barry K."/>
            <person name="LaButti K."/>
            <person name="Morin E."/>
            <person name="Salamov A."/>
            <person name="Lipzen A."/>
            <person name="Mereny Z."/>
            <person name="Hegedus B."/>
            <person name="Baldrian P."/>
            <person name="Stursova M."/>
            <person name="Weitz H."/>
            <person name="Taylor A."/>
            <person name="Grigoriev I.V."/>
            <person name="Nagy L.G."/>
            <person name="Martin F."/>
            <person name="Kauserud H."/>
        </authorList>
    </citation>
    <scope>NUCLEOTIDE SEQUENCE</scope>
    <source>
        <strain evidence="3">9144</strain>
    </source>
</reference>
<gene>
    <name evidence="3" type="ORF">GGX14DRAFT_545087</name>
</gene>
<dbReference type="InterPro" id="IPR058913">
    <property type="entry name" value="Integrase_dom_put"/>
</dbReference>
<accession>A0AAD6V7S4</accession>
<dbReference type="AlphaFoldDB" id="A0AAD6V7S4"/>
<sequence>MGKFNGNGNRDSTLIQDHPQLPKWIQDEIHDKTPQKRIPERLSEKHHVSIRFSFNLTLFSLRSVERIIKEHNLKTVRRPGLTQLEQTSAILTLAEEDPLSRWGARKYKEKLENRGVLVPRDLVSSVLATANPEANEQRRPGAEKVHKKGLHSSGPDEEWCFDGHEKISGPMGISVYGGNDKFSRVELLLKALRSARKSSVPPALYLKLLIVNFIGIPIQTTTDMGSETHILAALQSSLRQSASPLDLQKVPAHQSVKSVYNITRERAWRPLYHDELANVRWFYDNGKIEAGYHPLDAVHHIACLTSPTRDVSIFVWAKAVQFCLDRHMEEHNRHRIRKQKNSCLPTGGRPIDFYQRPQEFGGRKQLIPVDMAVVDRLIKEHTPDDLEQMASTTEMEEVCQLAFKAIGAPEVSARNGWDVFRAMIAYISSN</sequence>